<sequence>MASRRENRMAAAQNDALMEFENFKKKYLLVNKHVTKLNSTLSVRIEELNDQISKLQFENLRLRNSNISLAGQLKREKELKGRGSDPKTAALIDAAVSLNIADKKNLLLILLDYPQTAEALRQLTVIRDAIANAANSKSAPPPHSIPTPPSTSPTGRITGPIHPGLNTRVPVARAPEFPPLVESSEPARSVKSKRRSSGGMTTDEEDGEMDNHVRVARRAGHGVPAPSYLESESEAESEFKSRRPARRQTGFLTRGTPVEEDPGRDKSPVEPVVEIPAKAKSKPVVTDAKRTKRKLVESEIDDAIKSVGVIVDLPGDEEEFKPQHARTRVVSKLQDVTNSPRRTAGRVRDKVKVIDDDDEEPVLTGGYIGTPAISKIASKPPRARTFIPTPASGSGRLTPVSGTDDDQLVTGRERRTRKSVNYAEPKLNTKMRKPTPDATSYGRFSLPASRPRISTSIPRESSPPPESPMPPLLEPEAKTDDGVTVRARRRRPASVVTDDDDGAGTEYLDGDDDYVPDVVRRKSGGRSAADRRHSTAV</sequence>
<organism evidence="6 7">
    <name type="scientific">Rhizoctonia solani</name>
    <dbReference type="NCBI Taxonomy" id="456999"/>
    <lineage>
        <taxon>Eukaryota</taxon>
        <taxon>Fungi</taxon>
        <taxon>Dikarya</taxon>
        <taxon>Basidiomycota</taxon>
        <taxon>Agaricomycotina</taxon>
        <taxon>Agaricomycetes</taxon>
        <taxon>Cantharellales</taxon>
        <taxon>Ceratobasidiaceae</taxon>
        <taxon>Rhizoctonia</taxon>
    </lineage>
</organism>
<feature type="compositionally biased region" description="Acidic residues" evidence="4">
    <location>
        <begin position="497"/>
        <end position="515"/>
    </location>
</feature>
<dbReference type="GO" id="GO:0000775">
    <property type="term" value="C:chromosome, centromeric region"/>
    <property type="evidence" value="ECO:0007669"/>
    <property type="project" value="InterPro"/>
</dbReference>
<evidence type="ECO:0000259" key="5">
    <source>
        <dbReference type="Pfam" id="PF07557"/>
    </source>
</evidence>
<accession>A0A8H3C2M1</accession>
<evidence type="ECO:0000313" key="7">
    <source>
        <dbReference type="Proteomes" id="UP000663888"/>
    </source>
</evidence>
<comment type="caution">
    <text evidence="6">The sequence shown here is derived from an EMBL/GenBank/DDBJ whole genome shotgun (WGS) entry which is preliminary data.</text>
</comment>
<evidence type="ECO:0000256" key="2">
    <source>
        <dbReference type="ARBA" id="ARBA00022829"/>
    </source>
</evidence>
<feature type="region of interest" description="Disordered" evidence="4">
    <location>
        <begin position="177"/>
        <end position="274"/>
    </location>
</feature>
<feature type="region of interest" description="Disordered" evidence="4">
    <location>
        <begin position="372"/>
        <end position="537"/>
    </location>
</feature>
<dbReference type="InterPro" id="IPR011515">
    <property type="entry name" value="Shugoshin_C"/>
</dbReference>
<dbReference type="Pfam" id="PF07557">
    <property type="entry name" value="Shugoshin_C"/>
    <property type="match status" value="1"/>
</dbReference>
<protein>
    <recommendedName>
        <fullName evidence="5">Shugoshin C-terminal domain-containing protein</fullName>
    </recommendedName>
</protein>
<feature type="region of interest" description="Disordered" evidence="4">
    <location>
        <begin position="134"/>
        <end position="156"/>
    </location>
</feature>
<dbReference type="Proteomes" id="UP000663888">
    <property type="component" value="Unassembled WGS sequence"/>
</dbReference>
<evidence type="ECO:0000256" key="3">
    <source>
        <dbReference type="SAM" id="Coils"/>
    </source>
</evidence>
<dbReference type="EMBL" id="CAJMWX010001166">
    <property type="protein sequence ID" value="CAE6472333.1"/>
    <property type="molecule type" value="Genomic_DNA"/>
</dbReference>
<keyword evidence="3" id="KW-0175">Coiled coil</keyword>
<keyword evidence="2" id="KW-0159">Chromosome partition</keyword>
<feature type="compositionally biased region" description="Pro residues" evidence="4">
    <location>
        <begin position="139"/>
        <end position="151"/>
    </location>
</feature>
<comment type="similarity">
    <text evidence="1">Belongs to the shugoshin family.</text>
</comment>
<gene>
    <name evidence="6" type="ORF">RDB_LOCUS109709</name>
</gene>
<evidence type="ECO:0000256" key="1">
    <source>
        <dbReference type="ARBA" id="ARBA00010845"/>
    </source>
</evidence>
<dbReference type="GO" id="GO:0045132">
    <property type="term" value="P:meiotic chromosome segregation"/>
    <property type="evidence" value="ECO:0007669"/>
    <property type="project" value="InterPro"/>
</dbReference>
<feature type="compositionally biased region" description="Low complexity" evidence="4">
    <location>
        <begin position="447"/>
        <end position="460"/>
    </location>
</feature>
<name>A0A8H3C2M1_9AGAM</name>
<feature type="domain" description="Shugoshin C-terminal" evidence="5">
    <location>
        <begin position="411"/>
        <end position="433"/>
    </location>
</feature>
<proteinExistence type="inferred from homology"/>
<dbReference type="AlphaFoldDB" id="A0A8H3C2M1"/>
<feature type="compositionally biased region" description="Pro residues" evidence="4">
    <location>
        <begin position="461"/>
        <end position="473"/>
    </location>
</feature>
<evidence type="ECO:0000256" key="4">
    <source>
        <dbReference type="SAM" id="MobiDB-lite"/>
    </source>
</evidence>
<evidence type="ECO:0000313" key="6">
    <source>
        <dbReference type="EMBL" id="CAE6472333.1"/>
    </source>
</evidence>
<dbReference type="GO" id="GO:0005634">
    <property type="term" value="C:nucleus"/>
    <property type="evidence" value="ECO:0007669"/>
    <property type="project" value="InterPro"/>
</dbReference>
<feature type="compositionally biased region" description="Basic and acidic residues" evidence="4">
    <location>
        <begin position="528"/>
        <end position="537"/>
    </location>
</feature>
<feature type="coiled-coil region" evidence="3">
    <location>
        <begin position="38"/>
        <end position="65"/>
    </location>
</feature>
<reference evidence="6" key="1">
    <citation type="submission" date="2021-01" db="EMBL/GenBank/DDBJ databases">
        <authorList>
            <person name="Kaushik A."/>
        </authorList>
    </citation>
    <scope>NUCLEOTIDE SEQUENCE</scope>
    <source>
        <strain evidence="6">AG4-R118</strain>
    </source>
</reference>